<accession>G0UVY8</accession>
<dbReference type="InterPro" id="IPR013083">
    <property type="entry name" value="Znf_RING/FYVE/PHD"/>
</dbReference>
<dbReference type="GO" id="GO:0008270">
    <property type="term" value="F:zinc ion binding"/>
    <property type="evidence" value="ECO:0007669"/>
    <property type="project" value="UniProtKB-KW"/>
</dbReference>
<dbReference type="SUPFAM" id="SSF57850">
    <property type="entry name" value="RING/U-box"/>
    <property type="match status" value="1"/>
</dbReference>
<dbReference type="SMART" id="SM00184">
    <property type="entry name" value="RING"/>
    <property type="match status" value="1"/>
</dbReference>
<feature type="region of interest" description="Disordered" evidence="5">
    <location>
        <begin position="569"/>
        <end position="589"/>
    </location>
</feature>
<dbReference type="InterPro" id="IPR001841">
    <property type="entry name" value="Znf_RING"/>
</dbReference>
<feature type="region of interest" description="Disordered" evidence="5">
    <location>
        <begin position="377"/>
        <end position="406"/>
    </location>
</feature>
<keyword evidence="1" id="KW-0479">Metal-binding</keyword>
<feature type="region of interest" description="Disordered" evidence="5">
    <location>
        <begin position="1101"/>
        <end position="1154"/>
    </location>
</feature>
<evidence type="ECO:0000259" key="6">
    <source>
        <dbReference type="PROSITE" id="PS50089"/>
    </source>
</evidence>
<feature type="compositionally biased region" description="Polar residues" evidence="5">
    <location>
        <begin position="1125"/>
        <end position="1144"/>
    </location>
</feature>
<dbReference type="InterPro" id="IPR017907">
    <property type="entry name" value="Znf_RING_CS"/>
</dbReference>
<proteinExistence type="predicted"/>
<feature type="region of interest" description="Disordered" evidence="5">
    <location>
        <begin position="869"/>
        <end position="966"/>
    </location>
</feature>
<feature type="region of interest" description="Disordered" evidence="5">
    <location>
        <begin position="753"/>
        <end position="832"/>
    </location>
</feature>
<feature type="region of interest" description="Disordered" evidence="5">
    <location>
        <begin position="1340"/>
        <end position="1361"/>
    </location>
</feature>
<sequence>MLHSGGKSPSLNGRQDNIEDEHMLNERITVVLRQCLLCPMCQRPLENNPTVVDTCGHAFCYHCIHHGVEHGCYPLTVSTEEDMQLSEEGNSVNCSDSSTKGTTSPGGGRKGGKSIPVKAAKSREKKLRKIQFQCPVCRVPAHKWNLVRVPLLRELVAEVKKFDVLTPMLQALSHSTKQEDGVNETVGEVDSSKASLAPGTQSPTPAFQRNLEESEESNVLPSQGNDIVKVTQETCSNTQLTACAGNPMPRASECSPEPSYVLPHSQEVVTAPVPPVAPMTTATGCVDDNSLGLPARPIFQSSPNCHTEPMSDAGHTATSHLLCQSSETHPGVTVFHNTQLPPSGPLPLVATALQHFEDISDASSYSPRLSMEEAANGSCAVPSSGSADNDVNATGTEQTVLGGRGNTEGTPLSLPTDYHNNQNGTGYGAVVDSRCATCPSSCGSSKLTGCREVYETNACLGLRTGEEHNPFNRNISPRLVKPPGPDLTMSNGISVEQSILHRTSSSFTWDTSSLPCYRNDEGSMRTFPSGQSLLCPPPNGTYSTYPVAFPEQGEGVCTKLNSSVQTCEPALDPSSKRPIPQPQPNDGGCGEANKINMYTGYGSASKWSPNILEGALGRGRIFGNSDDPALPRGEQTSKHFVTCSSTPQVVGSGWIGANKKNFTSMVSEPTSASSLPMSITAPQCNGCMGDAAHLALPTHGLVSQVSSGSQVESTRVLNHGCECSPSLATFRPLGEPVPEPLPKGAVHPTRQYSNEEYQPSGNASHTVHGAISGNSSLVYRGPPDHRNEFGGGPTETAVADPWGHLDSSRLSSMPTPLQGQGVHRSHSSVDKGKFDDTAEKAAFTNTLQGSAAAPRCSGAESREHIGVMAREMSGSSSSETTSPRRYGRSSIGERKTAESFAMGELEAYSSSTSPTTPVPPPQVANSQTGRALVDPWGHLDSSRSSSMPTPLQGQGVHRSHSSVDKGKFDDTAEKAAFTNILQGSAAAPRCSGAESREHIGVMAREMSGSSSSETTSPRRYGRSSIGERKTVESFAMGELEAYSSSTSPTTPVSPPQVANSQTGRALVDPWGQLDSSRSSSSSEEATKYVKEVTGRFTAASGDLRCSSGTKSPSSARKVGGRELENSVTRGNSKSVSSAWRLNSSGRDERPNSTLDAENDLCGQCVGRAGPCDAEQSESFDENGKTCLPERSKSLGYSANGALSSSEQGNWFHNSALNEGSNASPDAGHQSVCSDKDNHRFFHLFSVDASVKSSHTVDNILLAAEKFFVSIRIFDERTSVGMKQSMSSLPDGEFNLEHHLPPPVSSEKSSSSGGKLHWREVHYAASSIKCEYCLITDTNEKPFDGDGGEENSKEKEGSENDTGLVTPSIVSAVISGAAFINFKWLEDSVRERFLYPALEYSMSGAPYSIPTTSGPTHSNGLTSIQEGCGWIRDGYMFLSLSNSVLRYLGRGNASIDSGKSELVQTVLGGAIGAYGLPCWQRLVLLGGAAFLQLADELMMSLLNDVMTLGCGKDPSGLGSMDDMEGTKSVNRGLEACGKSQIDAFSVKCCPEFCKNESLVVRRIIVLRGPLSGGESAGMTCSQSLFKQRLVRLLHLLTVILTPLFTSQQKSGSGALSSSPNSEAKSRSVVHFGHPVEPSPVPMLKLRSTKWLLRELACGQSPDNGE</sequence>
<dbReference type="PROSITE" id="PS00518">
    <property type="entry name" value="ZF_RING_1"/>
    <property type="match status" value="1"/>
</dbReference>
<name>G0UVY8_TRYCI</name>
<feature type="compositionally biased region" description="Polar residues" evidence="5">
    <location>
        <begin position="753"/>
        <end position="765"/>
    </location>
</feature>
<evidence type="ECO:0000313" key="7">
    <source>
        <dbReference type="EMBL" id="CCC93554.1"/>
    </source>
</evidence>
<feature type="region of interest" description="Disordered" evidence="5">
    <location>
        <begin position="1041"/>
        <end position="1061"/>
    </location>
</feature>
<dbReference type="PROSITE" id="PS50089">
    <property type="entry name" value="ZF_RING_2"/>
    <property type="match status" value="1"/>
</dbReference>
<feature type="compositionally biased region" description="Polar residues" evidence="5">
    <location>
        <begin position="381"/>
        <end position="399"/>
    </location>
</feature>
<protein>
    <submittedName>
        <fullName evidence="7">Uncharacterized protein TCIL3000_10_3150</fullName>
    </submittedName>
</protein>
<dbReference type="VEuPathDB" id="TriTrypDB:TcIL3000_10_3150"/>
<evidence type="ECO:0000256" key="4">
    <source>
        <dbReference type="PROSITE-ProRule" id="PRU00175"/>
    </source>
</evidence>
<evidence type="ECO:0000256" key="2">
    <source>
        <dbReference type="ARBA" id="ARBA00022771"/>
    </source>
</evidence>
<dbReference type="EMBL" id="HE575323">
    <property type="protein sequence ID" value="CCC93554.1"/>
    <property type="molecule type" value="Genomic_DNA"/>
</dbReference>
<feature type="compositionally biased region" description="Polar residues" evidence="5">
    <location>
        <begin position="808"/>
        <end position="818"/>
    </location>
</feature>
<keyword evidence="2 4" id="KW-0863">Zinc-finger</keyword>
<feature type="region of interest" description="Disordered" evidence="5">
    <location>
        <begin position="84"/>
        <end position="119"/>
    </location>
</feature>
<evidence type="ECO:0000256" key="1">
    <source>
        <dbReference type="ARBA" id="ARBA00022723"/>
    </source>
</evidence>
<feature type="compositionally biased region" description="Polar residues" evidence="5">
    <location>
        <begin position="942"/>
        <end position="952"/>
    </location>
</feature>
<feature type="compositionally biased region" description="Polar residues" evidence="5">
    <location>
        <begin position="192"/>
        <end position="207"/>
    </location>
</feature>
<dbReference type="Gene3D" id="3.30.40.10">
    <property type="entry name" value="Zinc/RING finger domain, C3HC4 (zinc finger)"/>
    <property type="match status" value="1"/>
</dbReference>
<evidence type="ECO:0000256" key="5">
    <source>
        <dbReference type="SAM" id="MobiDB-lite"/>
    </source>
</evidence>
<reference evidence="7" key="1">
    <citation type="journal article" date="2012" name="Proc. Natl. Acad. Sci. U.S.A.">
        <title>Antigenic diversity is generated by distinct evolutionary mechanisms in African trypanosome species.</title>
        <authorList>
            <person name="Jackson A.P."/>
            <person name="Berry A."/>
            <person name="Aslett M."/>
            <person name="Allison H.C."/>
            <person name="Burton P."/>
            <person name="Vavrova-Anderson J."/>
            <person name="Brown R."/>
            <person name="Browne H."/>
            <person name="Corton N."/>
            <person name="Hauser H."/>
            <person name="Gamble J."/>
            <person name="Gilderthorp R."/>
            <person name="Marcello L."/>
            <person name="McQuillan J."/>
            <person name="Otto T.D."/>
            <person name="Quail M.A."/>
            <person name="Sanders M.J."/>
            <person name="van Tonder A."/>
            <person name="Ginger M.L."/>
            <person name="Field M.C."/>
            <person name="Barry J.D."/>
            <person name="Hertz-Fowler C."/>
            <person name="Berriman M."/>
        </authorList>
    </citation>
    <scope>NUCLEOTIDE SEQUENCE</scope>
    <source>
        <strain evidence="7">IL3000</strain>
    </source>
</reference>
<feature type="domain" description="RING-type" evidence="6">
    <location>
        <begin position="38"/>
        <end position="72"/>
    </location>
</feature>
<feature type="region of interest" description="Disordered" evidence="5">
    <location>
        <begin position="174"/>
        <end position="225"/>
    </location>
</feature>
<feature type="region of interest" description="Disordered" evidence="5">
    <location>
        <begin position="1003"/>
        <end position="1029"/>
    </location>
</feature>
<gene>
    <name evidence="7" type="ORF">TCIL3000_10_3150</name>
</gene>
<keyword evidence="3" id="KW-0862">Zinc</keyword>
<feature type="compositionally biased region" description="Basic and acidic residues" evidence="5">
    <location>
        <begin position="1340"/>
        <end position="1357"/>
    </location>
</feature>
<evidence type="ECO:0000256" key="3">
    <source>
        <dbReference type="ARBA" id="ARBA00022833"/>
    </source>
</evidence>
<organism evidence="7">
    <name type="scientific">Trypanosoma congolense (strain IL3000)</name>
    <dbReference type="NCBI Taxonomy" id="1068625"/>
    <lineage>
        <taxon>Eukaryota</taxon>
        <taxon>Discoba</taxon>
        <taxon>Euglenozoa</taxon>
        <taxon>Kinetoplastea</taxon>
        <taxon>Metakinetoplastina</taxon>
        <taxon>Trypanosomatida</taxon>
        <taxon>Trypanosomatidae</taxon>
        <taxon>Trypanosoma</taxon>
        <taxon>Nannomonas</taxon>
    </lineage>
</organism>